<protein>
    <submittedName>
        <fullName evidence="3">Amidohydrolase</fullName>
        <ecNumber evidence="3">3.5.-.-</ecNumber>
    </submittedName>
</protein>
<dbReference type="Gene3D" id="3.10.310.70">
    <property type="match status" value="1"/>
</dbReference>
<dbReference type="RefSeq" id="WP_305002718.1">
    <property type="nucleotide sequence ID" value="NZ_JAUQUB010000001.1"/>
</dbReference>
<comment type="caution">
    <text evidence="3">The sequence shown here is derived from an EMBL/GenBank/DDBJ whole genome shotgun (WGS) entry which is preliminary data.</text>
</comment>
<keyword evidence="3" id="KW-0378">Hydrolase</keyword>
<dbReference type="InterPro" id="IPR032466">
    <property type="entry name" value="Metal_Hydrolase"/>
</dbReference>
<dbReference type="SUPFAM" id="SSF51556">
    <property type="entry name" value="Metallo-dependent hydrolases"/>
    <property type="match status" value="1"/>
</dbReference>
<evidence type="ECO:0000313" key="4">
    <source>
        <dbReference type="Proteomes" id="UP001241072"/>
    </source>
</evidence>
<dbReference type="Pfam" id="PF07969">
    <property type="entry name" value="Amidohydro_3"/>
    <property type="match status" value="1"/>
</dbReference>
<dbReference type="PANTHER" id="PTHR22642:SF2">
    <property type="entry name" value="PROTEIN LONG AFTER FAR-RED 3"/>
    <property type="match status" value="1"/>
</dbReference>
<evidence type="ECO:0000259" key="2">
    <source>
        <dbReference type="Pfam" id="PF07969"/>
    </source>
</evidence>
<dbReference type="SUPFAM" id="SSF51338">
    <property type="entry name" value="Composite domain of metallo-dependent hydrolases"/>
    <property type="match status" value="1"/>
</dbReference>
<dbReference type="InterPro" id="IPR033932">
    <property type="entry name" value="YtcJ-like"/>
</dbReference>
<dbReference type="Gene3D" id="3.20.20.140">
    <property type="entry name" value="Metal-dependent hydrolases"/>
    <property type="match status" value="1"/>
</dbReference>
<evidence type="ECO:0000313" key="3">
    <source>
        <dbReference type="EMBL" id="MDO7882339.1"/>
    </source>
</evidence>
<feature type="compositionally biased region" description="Basic and acidic residues" evidence="1">
    <location>
        <begin position="397"/>
        <end position="409"/>
    </location>
</feature>
<dbReference type="InterPro" id="IPR011059">
    <property type="entry name" value="Metal-dep_hydrolase_composite"/>
</dbReference>
<proteinExistence type="predicted"/>
<dbReference type="GO" id="GO:0016787">
    <property type="term" value="F:hydrolase activity"/>
    <property type="evidence" value="ECO:0007669"/>
    <property type="project" value="UniProtKB-KW"/>
</dbReference>
<name>A0ABT9BP37_9MICO</name>
<reference evidence="3 4" key="1">
    <citation type="submission" date="2023-07" db="EMBL/GenBank/DDBJ databases">
        <title>Protaetiibacter sp. nov WY-16 isolated from soil.</title>
        <authorList>
            <person name="Liu B."/>
            <person name="Wan Y."/>
        </authorList>
    </citation>
    <scope>NUCLEOTIDE SEQUENCE [LARGE SCALE GENOMIC DNA]</scope>
    <source>
        <strain evidence="3 4">WY-16</strain>
    </source>
</reference>
<dbReference type="EC" id="3.5.-.-" evidence="3"/>
<dbReference type="InterPro" id="IPR013108">
    <property type="entry name" value="Amidohydro_3"/>
</dbReference>
<dbReference type="PANTHER" id="PTHR22642">
    <property type="entry name" value="IMIDAZOLONEPROPIONASE"/>
    <property type="match status" value="1"/>
</dbReference>
<gene>
    <name evidence="3" type="ORF">Q5716_08900</name>
</gene>
<accession>A0ABT9BP37</accession>
<dbReference type="Gene3D" id="2.30.40.10">
    <property type="entry name" value="Urease, subunit C, domain 1"/>
    <property type="match status" value="1"/>
</dbReference>
<evidence type="ECO:0000256" key="1">
    <source>
        <dbReference type="SAM" id="MobiDB-lite"/>
    </source>
</evidence>
<feature type="domain" description="Amidohydrolase 3" evidence="2">
    <location>
        <begin position="33"/>
        <end position="459"/>
    </location>
</feature>
<dbReference type="EMBL" id="JAUQUB010000001">
    <property type="protein sequence ID" value="MDO7882339.1"/>
    <property type="molecule type" value="Genomic_DNA"/>
</dbReference>
<organism evidence="3 4">
    <name type="scientific">Antiquaquibacter soli</name>
    <dbReference type="NCBI Taxonomy" id="3064523"/>
    <lineage>
        <taxon>Bacteria</taxon>
        <taxon>Bacillati</taxon>
        <taxon>Actinomycetota</taxon>
        <taxon>Actinomycetes</taxon>
        <taxon>Micrococcales</taxon>
        <taxon>Microbacteriaceae</taxon>
        <taxon>Antiquaquibacter</taxon>
    </lineage>
</organism>
<dbReference type="CDD" id="cd01300">
    <property type="entry name" value="YtcJ_like"/>
    <property type="match status" value="1"/>
</dbReference>
<keyword evidence="4" id="KW-1185">Reference proteome</keyword>
<dbReference type="Proteomes" id="UP001241072">
    <property type="component" value="Unassembled WGS sequence"/>
</dbReference>
<feature type="region of interest" description="Disordered" evidence="1">
    <location>
        <begin position="397"/>
        <end position="431"/>
    </location>
</feature>
<sequence length="464" mass="49502">MLLSNARLGDRDRDIRVEGGRIVEIGSIGTGDIDLAGRWVVPGLWDNHVHFTQWALTSQRLDVSGARSAREAALLVASAVGEAPGILAGAGFRDGLWPDAPTAALLDEAGGRVPVVLVSGDLHAAWLNTAALERFGVAGHPTGLLREDDAFDVTRRLGEVEDSVLDGWALAAAREAASRGVVGIADLEMDWNRDTWERRIAAGNDLLRVQFAVYTQHLDRAIDEGLRTGLELGPLLSVGGFKVLTDGSLNTRTAYTHEPYPDGGHGMLTVPPAELLPLLRRATDAGLEPWVHAIGDHANTLALDAFAELGVGGRIEHAQLLSETDYPRFAELGVVASVQPEHAMDDRDVADALWSDRTGRLYAFRSLLDAGAELAFGSDAPVSALDPWATMEAAVTRSRDGREPWHPEQRISSGEALAASTRSSVAEGEPADLVAVERDPGGTQLRGMPVALTLVAGQVSHRTL</sequence>